<keyword evidence="2" id="KW-1185">Reference proteome</keyword>
<dbReference type="Proteomes" id="UP000241890">
    <property type="component" value="Unassembled WGS sequence"/>
</dbReference>
<feature type="non-terminal residue" evidence="1">
    <location>
        <position position="47"/>
    </location>
</feature>
<accession>A0A2R5FG58</accession>
<name>A0A2R5FG58_9STRA</name>
<evidence type="ECO:0000313" key="2">
    <source>
        <dbReference type="Proteomes" id="UP000241890"/>
    </source>
</evidence>
<evidence type="ECO:0000313" key="1">
    <source>
        <dbReference type="EMBL" id="GBG16248.1"/>
    </source>
</evidence>
<gene>
    <name evidence="1" type="ORF">FCC1311_117232</name>
</gene>
<comment type="caution">
    <text evidence="1">The sequence shown here is derived from an EMBL/GenBank/DDBJ whole genome shotgun (WGS) entry which is preliminary data.</text>
</comment>
<dbReference type="AlphaFoldDB" id="A0A2R5FG58"/>
<proteinExistence type="predicted"/>
<sequence>MTYTLTSSTDGDFLGNSFRYNGNVITPSAVVNPAVADLEWMNGVEDD</sequence>
<reference evidence="1 2" key="1">
    <citation type="submission" date="2017-12" db="EMBL/GenBank/DDBJ databases">
        <title>Sequencing, de novo assembly and annotation of complete genome of a new Thraustochytrid species, strain FCC1311.</title>
        <authorList>
            <person name="Sedici K."/>
            <person name="Godart F."/>
            <person name="Aiese Cigliano R."/>
            <person name="Sanseverino W."/>
            <person name="Barakat M."/>
            <person name="Ortet P."/>
            <person name="Marechal E."/>
            <person name="Cagnac O."/>
            <person name="Amato A."/>
        </authorList>
    </citation>
    <scope>NUCLEOTIDE SEQUENCE [LARGE SCALE GENOMIC DNA]</scope>
</reference>
<protein>
    <submittedName>
        <fullName evidence="1">Uncharacterized protein</fullName>
    </submittedName>
</protein>
<dbReference type="InParanoid" id="A0A2R5FG58"/>
<dbReference type="EMBL" id="BEYU01001589">
    <property type="protein sequence ID" value="GBG16248.1"/>
    <property type="molecule type" value="Genomic_DNA"/>
</dbReference>
<organism evidence="1 2">
    <name type="scientific">Hondaea fermentalgiana</name>
    <dbReference type="NCBI Taxonomy" id="2315210"/>
    <lineage>
        <taxon>Eukaryota</taxon>
        <taxon>Sar</taxon>
        <taxon>Stramenopiles</taxon>
        <taxon>Bigyra</taxon>
        <taxon>Labyrinthulomycetes</taxon>
        <taxon>Thraustochytrida</taxon>
        <taxon>Thraustochytriidae</taxon>
        <taxon>Hondaea</taxon>
    </lineage>
</organism>